<dbReference type="Proteomes" id="UP000033070">
    <property type="component" value="Chromosome"/>
</dbReference>
<reference evidence="3 4" key="1">
    <citation type="submission" date="2018-06" db="EMBL/GenBank/DDBJ databases">
        <title>OYT1 Genome Sequencing.</title>
        <authorList>
            <person name="Kato S."/>
            <person name="Itoh T."/>
            <person name="Ohkuma M."/>
        </authorList>
    </citation>
    <scope>NUCLEOTIDE SEQUENCE [LARGE SCALE GENOMIC DNA]</scope>
    <source>
        <strain evidence="3 4">OYT1</strain>
    </source>
</reference>
<dbReference type="AlphaFoldDB" id="A0A2Z6GCI8"/>
<evidence type="ECO:0000256" key="1">
    <source>
        <dbReference type="SAM" id="Phobius"/>
    </source>
</evidence>
<name>A0A2Z6GCI8_9PROT</name>
<keyword evidence="4" id="KW-1185">Reference proteome</keyword>
<dbReference type="KEGG" id="fam:OYT1_ch1798"/>
<feature type="transmembrane region" description="Helical" evidence="1">
    <location>
        <begin position="7"/>
        <end position="23"/>
    </location>
</feature>
<protein>
    <recommendedName>
        <fullName evidence="2">VanZ-like domain-containing protein</fullName>
    </recommendedName>
</protein>
<keyword evidence="1" id="KW-0472">Membrane</keyword>
<keyword evidence="1" id="KW-0812">Transmembrane</keyword>
<dbReference type="STRING" id="1188319.OYT1_00790"/>
<feature type="transmembrane region" description="Helical" evidence="1">
    <location>
        <begin position="43"/>
        <end position="72"/>
    </location>
</feature>
<dbReference type="InterPro" id="IPR006976">
    <property type="entry name" value="VanZ-like"/>
</dbReference>
<dbReference type="PANTHER" id="PTHR28008:SF1">
    <property type="entry name" value="DOMAIN PROTEIN, PUTATIVE (AFU_ORTHOLOGUE AFUA_3G10980)-RELATED"/>
    <property type="match status" value="1"/>
</dbReference>
<dbReference type="EMBL" id="AP018738">
    <property type="protein sequence ID" value="BBE51331.1"/>
    <property type="molecule type" value="Genomic_DNA"/>
</dbReference>
<sequence length="124" mass="14317">MTIRKIWLALGWLWVAVIFYLSLTPHPPEPVHFWSVDKLEHALAYALLMLWFCQLEYLRVRLVVVFVAMGVGIEFLQGMTGYRYFEYADMLANSAGVLLGWWLAGRSAGRILLWIEAATAQLKR</sequence>
<accession>A0A2Z6GCI8</accession>
<feature type="domain" description="VanZ-like" evidence="2">
    <location>
        <begin position="36"/>
        <end position="104"/>
    </location>
</feature>
<dbReference type="PANTHER" id="PTHR28008">
    <property type="entry name" value="DOMAIN PROTEIN, PUTATIVE (AFU_ORTHOLOGUE AFUA_3G10980)-RELATED"/>
    <property type="match status" value="1"/>
</dbReference>
<keyword evidence="1" id="KW-1133">Transmembrane helix</keyword>
<evidence type="ECO:0000259" key="2">
    <source>
        <dbReference type="Pfam" id="PF04892"/>
    </source>
</evidence>
<organism evidence="3 4">
    <name type="scientific">Ferriphaselus amnicola</name>
    <dbReference type="NCBI Taxonomy" id="1188319"/>
    <lineage>
        <taxon>Bacteria</taxon>
        <taxon>Pseudomonadati</taxon>
        <taxon>Pseudomonadota</taxon>
        <taxon>Betaproteobacteria</taxon>
        <taxon>Nitrosomonadales</taxon>
        <taxon>Gallionellaceae</taxon>
        <taxon>Ferriphaselus</taxon>
    </lineage>
</organism>
<proteinExistence type="predicted"/>
<evidence type="ECO:0000313" key="3">
    <source>
        <dbReference type="EMBL" id="BBE51331.1"/>
    </source>
</evidence>
<gene>
    <name evidence="3" type="ORF">OYT1_ch1798</name>
</gene>
<evidence type="ECO:0000313" key="4">
    <source>
        <dbReference type="Proteomes" id="UP000033070"/>
    </source>
</evidence>
<dbReference type="Pfam" id="PF04892">
    <property type="entry name" value="VanZ"/>
    <property type="match status" value="1"/>
</dbReference>